<dbReference type="CDD" id="cd00614">
    <property type="entry name" value="CGS_like"/>
    <property type="match status" value="1"/>
</dbReference>
<dbReference type="SUPFAM" id="SSF53383">
    <property type="entry name" value="PLP-dependent transferases"/>
    <property type="match status" value="1"/>
</dbReference>
<dbReference type="GO" id="GO:0030170">
    <property type="term" value="F:pyridoxal phosphate binding"/>
    <property type="evidence" value="ECO:0007669"/>
    <property type="project" value="InterPro"/>
</dbReference>
<evidence type="ECO:0000256" key="8">
    <source>
        <dbReference type="PIRSR" id="PIRSR001434-2"/>
    </source>
</evidence>
<dbReference type="Pfam" id="PF01053">
    <property type="entry name" value="Cys_Met_Meta_PP"/>
    <property type="match status" value="1"/>
</dbReference>
<dbReference type="AlphaFoldDB" id="U2LZD3"/>
<dbReference type="FunFam" id="3.40.640.10:FF:000046">
    <property type="entry name" value="Cystathionine gamma-lyase"/>
    <property type="match status" value="1"/>
</dbReference>
<dbReference type="EC" id="4.4.1.2" evidence="4"/>
<evidence type="ECO:0000313" key="10">
    <source>
        <dbReference type="EMBL" id="ERJ94859.1"/>
    </source>
</evidence>
<comment type="catalytic activity">
    <reaction evidence="6">
        <text>L-homocysteine + H2O = 2-oxobutanoate + hydrogen sulfide + NH4(+) + H(+)</text>
        <dbReference type="Rhea" id="RHEA:14501"/>
        <dbReference type="ChEBI" id="CHEBI:15377"/>
        <dbReference type="ChEBI" id="CHEBI:15378"/>
        <dbReference type="ChEBI" id="CHEBI:16763"/>
        <dbReference type="ChEBI" id="CHEBI:28938"/>
        <dbReference type="ChEBI" id="CHEBI:29919"/>
        <dbReference type="ChEBI" id="CHEBI:58199"/>
        <dbReference type="EC" id="4.4.1.2"/>
    </reaction>
    <physiologicalReaction direction="left-to-right" evidence="6">
        <dbReference type="Rhea" id="RHEA:14502"/>
    </physiologicalReaction>
</comment>
<name>U2LZD3_9FIRM</name>
<dbReference type="PIRSF" id="PIRSF001434">
    <property type="entry name" value="CGS"/>
    <property type="match status" value="1"/>
</dbReference>
<dbReference type="GO" id="GO:0047982">
    <property type="term" value="F:homocysteine desulfhydrase activity"/>
    <property type="evidence" value="ECO:0007669"/>
    <property type="project" value="UniProtKB-EC"/>
</dbReference>
<keyword evidence="10" id="KW-0456">Lyase</keyword>
<dbReference type="GO" id="GO:0019346">
    <property type="term" value="P:transsulfuration"/>
    <property type="evidence" value="ECO:0007669"/>
    <property type="project" value="InterPro"/>
</dbReference>
<organism evidence="10 11">
    <name type="scientific">Ruminococcus callidus ATCC 27760</name>
    <dbReference type="NCBI Taxonomy" id="411473"/>
    <lineage>
        <taxon>Bacteria</taxon>
        <taxon>Bacillati</taxon>
        <taxon>Bacillota</taxon>
        <taxon>Clostridia</taxon>
        <taxon>Eubacteriales</taxon>
        <taxon>Oscillospiraceae</taxon>
        <taxon>Ruminococcus</taxon>
    </lineage>
</organism>
<dbReference type="EMBL" id="AWVF01000233">
    <property type="protein sequence ID" value="ERJ94859.1"/>
    <property type="molecule type" value="Genomic_DNA"/>
</dbReference>
<feature type="modified residue" description="N6-(pyridoxal phosphate)lysine" evidence="8">
    <location>
        <position position="212"/>
    </location>
</feature>
<keyword evidence="3 8" id="KW-0663">Pyridoxal phosphate</keyword>
<dbReference type="InterPro" id="IPR015424">
    <property type="entry name" value="PyrdxlP-dep_Trfase"/>
</dbReference>
<dbReference type="PROSITE" id="PS00868">
    <property type="entry name" value="CYS_MET_METAB_PP"/>
    <property type="match status" value="1"/>
</dbReference>
<dbReference type="Gene3D" id="3.40.640.10">
    <property type="entry name" value="Type I PLP-dependent aspartate aminotransferase-like (Major domain)"/>
    <property type="match status" value="1"/>
</dbReference>
<evidence type="ECO:0000313" key="11">
    <source>
        <dbReference type="Proteomes" id="UP000016662"/>
    </source>
</evidence>
<dbReference type="OrthoDB" id="9780685at2"/>
<dbReference type="Proteomes" id="UP000016662">
    <property type="component" value="Unassembled WGS sequence"/>
</dbReference>
<dbReference type="InterPro" id="IPR015421">
    <property type="entry name" value="PyrdxlP-dep_Trfase_major"/>
</dbReference>
<dbReference type="eggNOG" id="COG0626">
    <property type="taxonomic scope" value="Bacteria"/>
</dbReference>
<accession>U2LZD3</accession>
<comment type="cofactor">
    <cofactor evidence="1 9">
        <name>pyridoxal 5'-phosphate</name>
        <dbReference type="ChEBI" id="CHEBI:597326"/>
    </cofactor>
</comment>
<evidence type="ECO:0000256" key="9">
    <source>
        <dbReference type="RuleBase" id="RU362118"/>
    </source>
</evidence>
<dbReference type="HOGENOM" id="CLU_018986_2_0_9"/>
<proteinExistence type="inferred from homology"/>
<evidence type="ECO:0000256" key="6">
    <source>
        <dbReference type="ARBA" id="ARBA00048780"/>
    </source>
</evidence>
<sequence>MEKHTFGNEYGFQTRAVHTGNDIDAETGAIKRPITMANSYALPYDPSDLNWSSAGKNLYTRNGGSNQQYLQEKLASLEGGEDCVVLASGVAALSGLFFALLESGDHVVFSSVTYIAVYRLLNELLKNKFHVDTTIVDTSDLEAVKKAIRPNTKLVHIETPGNPTLTISDIRAIADIAHENGALLSVDNTFASPYNQRPIELEADFTVESLTKYINGHGDAMGGAIIGKKKYLDIIRAQSQVNLGATISPFNAWLIMRGAVTLPLRMRQHNANALQVAKYLQTVKGVSFVAYPGLETHKGHEIAAEQMHGGFGGVLSFGLHADHDTYNRFVSHLKVITSAVSLGHDESLIVFLGENDERQYLYPEEFHGGFFRFSVGIEDTEDIIADLEQAFAKEGLL</sequence>
<dbReference type="RefSeq" id="WP_021683355.1">
    <property type="nucleotide sequence ID" value="NZ_KI260480.1"/>
</dbReference>
<comment type="caution">
    <text evidence="10">The sequence shown here is derived from an EMBL/GenBank/DDBJ whole genome shotgun (WGS) entry which is preliminary data.</text>
</comment>
<reference evidence="10 11" key="1">
    <citation type="submission" date="2013-07" db="EMBL/GenBank/DDBJ databases">
        <authorList>
            <person name="Weinstock G."/>
            <person name="Sodergren E."/>
            <person name="Wylie T."/>
            <person name="Fulton L."/>
            <person name="Fulton R."/>
            <person name="Fronick C."/>
            <person name="O'Laughlin M."/>
            <person name="Godfrey J."/>
            <person name="Miner T."/>
            <person name="Herter B."/>
            <person name="Appelbaum E."/>
            <person name="Cordes M."/>
            <person name="Lek S."/>
            <person name="Wollam A."/>
            <person name="Pepin K.H."/>
            <person name="Palsikar V.B."/>
            <person name="Mitreva M."/>
            <person name="Wilson R.K."/>
        </authorList>
    </citation>
    <scope>NUCLEOTIDE SEQUENCE [LARGE SCALE GENOMIC DNA]</scope>
    <source>
        <strain evidence="10 11">ATCC 27760</strain>
    </source>
</reference>
<evidence type="ECO:0000256" key="1">
    <source>
        <dbReference type="ARBA" id="ARBA00001933"/>
    </source>
</evidence>
<evidence type="ECO:0000256" key="7">
    <source>
        <dbReference type="ARBA" id="ARBA00052699"/>
    </source>
</evidence>
<protein>
    <recommendedName>
        <fullName evidence="4">homocysteine desulfhydrase</fullName>
        <ecNumber evidence="4">4.4.1.2</ecNumber>
    </recommendedName>
    <alternativeName>
        <fullName evidence="5">Homocysteine desulfhydrase</fullName>
    </alternativeName>
</protein>
<comment type="catalytic activity">
    <reaction evidence="7">
        <text>L-methionine + H2O = methanethiol + 2-oxobutanoate + NH4(+)</text>
        <dbReference type="Rhea" id="RHEA:23800"/>
        <dbReference type="ChEBI" id="CHEBI:15377"/>
        <dbReference type="ChEBI" id="CHEBI:16007"/>
        <dbReference type="ChEBI" id="CHEBI:16763"/>
        <dbReference type="ChEBI" id="CHEBI:28938"/>
        <dbReference type="ChEBI" id="CHEBI:57844"/>
        <dbReference type="EC" id="4.4.1.11"/>
    </reaction>
    <physiologicalReaction direction="left-to-right" evidence="7">
        <dbReference type="Rhea" id="RHEA:23801"/>
    </physiologicalReaction>
</comment>
<comment type="similarity">
    <text evidence="2 9">Belongs to the trans-sulfuration enzymes family.</text>
</comment>
<gene>
    <name evidence="10" type="ORF">RUMCAL_01858</name>
</gene>
<dbReference type="GO" id="GO:0005737">
    <property type="term" value="C:cytoplasm"/>
    <property type="evidence" value="ECO:0007669"/>
    <property type="project" value="TreeGrafter"/>
</dbReference>
<dbReference type="InterPro" id="IPR054542">
    <property type="entry name" value="Cys_met_metab_PP"/>
</dbReference>
<evidence type="ECO:0000256" key="4">
    <source>
        <dbReference type="ARBA" id="ARBA00047175"/>
    </source>
</evidence>
<dbReference type="PANTHER" id="PTHR11808">
    <property type="entry name" value="TRANS-SULFURATION ENZYME FAMILY MEMBER"/>
    <property type="match status" value="1"/>
</dbReference>
<dbReference type="PATRIC" id="fig|411473.3.peg.1523"/>
<dbReference type="InterPro" id="IPR015422">
    <property type="entry name" value="PyrdxlP-dep_Trfase_small"/>
</dbReference>
<dbReference type="STRING" id="411473.RUMCAL_01858"/>
<evidence type="ECO:0000256" key="2">
    <source>
        <dbReference type="ARBA" id="ARBA00009077"/>
    </source>
</evidence>
<dbReference type="Gene3D" id="3.90.1150.10">
    <property type="entry name" value="Aspartate Aminotransferase, domain 1"/>
    <property type="match status" value="1"/>
</dbReference>
<evidence type="ECO:0000256" key="5">
    <source>
        <dbReference type="ARBA" id="ARBA00047199"/>
    </source>
</evidence>
<keyword evidence="11" id="KW-1185">Reference proteome</keyword>
<dbReference type="GO" id="GO:0018826">
    <property type="term" value="F:methionine gamma-lyase activity"/>
    <property type="evidence" value="ECO:0007669"/>
    <property type="project" value="UniProtKB-EC"/>
</dbReference>
<dbReference type="InterPro" id="IPR000277">
    <property type="entry name" value="Cys/Met-Metab_PyrdxlP-dep_enz"/>
</dbReference>
<evidence type="ECO:0000256" key="3">
    <source>
        <dbReference type="ARBA" id="ARBA00022898"/>
    </source>
</evidence>